<organism evidence="2 3">
    <name type="scientific">Vibrio agarivorans</name>
    <dbReference type="NCBI Taxonomy" id="153622"/>
    <lineage>
        <taxon>Bacteria</taxon>
        <taxon>Pseudomonadati</taxon>
        <taxon>Pseudomonadota</taxon>
        <taxon>Gammaproteobacteria</taxon>
        <taxon>Vibrionales</taxon>
        <taxon>Vibrionaceae</taxon>
        <taxon>Vibrio</taxon>
    </lineage>
</organism>
<dbReference type="InterPro" id="IPR015102">
    <property type="entry name" value="Tscrpt_reg_HTH_FeoC"/>
</dbReference>
<dbReference type="Gene3D" id="1.10.10.10">
    <property type="entry name" value="Winged helix-like DNA-binding domain superfamily/Winged helix DNA-binding domain"/>
    <property type="match status" value="1"/>
</dbReference>
<protein>
    <submittedName>
        <fullName evidence="2">FeoC-like transcriptional regulator</fullName>
    </submittedName>
</protein>
<dbReference type="Pfam" id="PF09012">
    <property type="entry name" value="FeoC"/>
    <property type="match status" value="1"/>
</dbReference>
<accession>A0ABT7XY01</accession>
<dbReference type="EMBL" id="JAUEOZ010000001">
    <property type="protein sequence ID" value="MDN2480655.1"/>
    <property type="molecule type" value="Genomic_DNA"/>
</dbReference>
<evidence type="ECO:0000313" key="2">
    <source>
        <dbReference type="EMBL" id="MDN2480655.1"/>
    </source>
</evidence>
<evidence type="ECO:0000313" key="3">
    <source>
        <dbReference type="Proteomes" id="UP001169719"/>
    </source>
</evidence>
<keyword evidence="3" id="KW-1185">Reference proteome</keyword>
<dbReference type="Proteomes" id="UP001169719">
    <property type="component" value="Unassembled WGS sequence"/>
</dbReference>
<dbReference type="InterPro" id="IPR036388">
    <property type="entry name" value="WH-like_DNA-bd_sf"/>
</dbReference>
<name>A0ABT7XY01_9VIBR</name>
<feature type="domain" description="Transcriptional regulator HTH-type FeoC" evidence="1">
    <location>
        <begin position="5"/>
        <end position="51"/>
    </location>
</feature>
<dbReference type="InterPro" id="IPR036390">
    <property type="entry name" value="WH_DNA-bd_sf"/>
</dbReference>
<sequence>MIVSRLFEYIKQNGTVGQAQLAQHFGISADGVDAMLAIWISKGKLTRLVDTSPVTQEQRVRYAITQRGGLSLTVEM</sequence>
<dbReference type="RefSeq" id="WP_264877027.1">
    <property type="nucleotide sequence ID" value="NZ_BLAT01000004.1"/>
</dbReference>
<comment type="caution">
    <text evidence="2">The sequence shown here is derived from an EMBL/GenBank/DDBJ whole genome shotgun (WGS) entry which is preliminary data.</text>
</comment>
<reference evidence="2" key="1">
    <citation type="submission" date="2024-05" db="EMBL/GenBank/DDBJ databases">
        <title>Genome Sequences of Four Agar- Degrading Marine Bacteria.</title>
        <authorList>
            <person name="Phillips E.K."/>
            <person name="Shaffer J.C."/>
            <person name="Henson M.W."/>
            <person name="Temperton B."/>
            <person name="Thrash C.J."/>
            <person name="Martin M.O."/>
        </authorList>
    </citation>
    <scope>NUCLEOTIDE SEQUENCE</scope>
    <source>
        <strain evidence="2">EKP203</strain>
    </source>
</reference>
<gene>
    <name evidence="2" type="ORF">QWJ08_04565</name>
</gene>
<proteinExistence type="predicted"/>
<evidence type="ECO:0000259" key="1">
    <source>
        <dbReference type="Pfam" id="PF09012"/>
    </source>
</evidence>
<dbReference type="SUPFAM" id="SSF46785">
    <property type="entry name" value="Winged helix' DNA-binding domain"/>
    <property type="match status" value="1"/>
</dbReference>